<proteinExistence type="predicted"/>
<keyword evidence="6 7" id="KW-0472">Membrane</keyword>
<feature type="transmembrane region" description="Helical" evidence="7">
    <location>
        <begin position="80"/>
        <end position="101"/>
    </location>
</feature>
<evidence type="ECO:0000313" key="10">
    <source>
        <dbReference type="EMBL" id="QUX25550.1"/>
    </source>
</evidence>
<dbReference type="InterPro" id="IPR027417">
    <property type="entry name" value="P-loop_NTPase"/>
</dbReference>
<evidence type="ECO:0000256" key="3">
    <source>
        <dbReference type="ARBA" id="ARBA00022741"/>
    </source>
</evidence>
<dbReference type="Gene3D" id="1.20.1560.10">
    <property type="entry name" value="ABC transporter type 1, transmembrane domain"/>
    <property type="match status" value="1"/>
</dbReference>
<dbReference type="PROSITE" id="PS50929">
    <property type="entry name" value="ABC_TM1F"/>
    <property type="match status" value="1"/>
</dbReference>
<feature type="domain" description="ABC transmembrane type-1" evidence="9">
    <location>
        <begin position="45"/>
        <end position="328"/>
    </location>
</feature>
<protein>
    <submittedName>
        <fullName evidence="10">ABC transporter ATP-binding protein</fullName>
    </submittedName>
</protein>
<dbReference type="PANTHER" id="PTHR43394">
    <property type="entry name" value="ATP-DEPENDENT PERMEASE MDL1, MITOCHONDRIAL"/>
    <property type="match status" value="1"/>
</dbReference>
<dbReference type="RefSeq" id="WP_220561146.1">
    <property type="nucleotide sequence ID" value="NZ_CP074133.1"/>
</dbReference>
<comment type="subcellular location">
    <subcellularLocation>
        <location evidence="1">Cell membrane</location>
        <topology evidence="1">Multi-pass membrane protein</topology>
    </subcellularLocation>
</comment>
<evidence type="ECO:0000259" key="8">
    <source>
        <dbReference type="PROSITE" id="PS50893"/>
    </source>
</evidence>
<keyword evidence="2 7" id="KW-0812">Transmembrane</keyword>
<dbReference type="GO" id="GO:0005524">
    <property type="term" value="F:ATP binding"/>
    <property type="evidence" value="ECO:0007669"/>
    <property type="project" value="UniProtKB-KW"/>
</dbReference>
<dbReference type="SMART" id="SM00382">
    <property type="entry name" value="AAA"/>
    <property type="match status" value="1"/>
</dbReference>
<evidence type="ECO:0000256" key="4">
    <source>
        <dbReference type="ARBA" id="ARBA00022840"/>
    </source>
</evidence>
<dbReference type="InterPro" id="IPR039421">
    <property type="entry name" value="Type_1_exporter"/>
</dbReference>
<dbReference type="InterPro" id="IPR036640">
    <property type="entry name" value="ABC1_TM_sf"/>
</dbReference>
<dbReference type="EMBL" id="CP074133">
    <property type="protein sequence ID" value="QUX25550.1"/>
    <property type="molecule type" value="Genomic_DNA"/>
</dbReference>
<dbReference type="Pfam" id="PF00005">
    <property type="entry name" value="ABC_tran"/>
    <property type="match status" value="1"/>
</dbReference>
<feature type="transmembrane region" description="Helical" evidence="7">
    <location>
        <begin position="154"/>
        <end position="175"/>
    </location>
</feature>
<dbReference type="Gene3D" id="3.40.50.300">
    <property type="entry name" value="P-loop containing nucleotide triphosphate hydrolases"/>
    <property type="match status" value="1"/>
</dbReference>
<feature type="transmembrane region" description="Helical" evidence="7">
    <location>
        <begin position="181"/>
        <end position="198"/>
    </location>
</feature>
<accession>A0ABX8BTH0</accession>
<name>A0ABX8BTH0_9ACTN</name>
<keyword evidence="4 10" id="KW-0067">ATP-binding</keyword>
<feature type="transmembrane region" description="Helical" evidence="7">
    <location>
        <begin position="268"/>
        <end position="292"/>
    </location>
</feature>
<dbReference type="InterPro" id="IPR003593">
    <property type="entry name" value="AAA+_ATPase"/>
</dbReference>
<dbReference type="PROSITE" id="PS00211">
    <property type="entry name" value="ABC_TRANSPORTER_1"/>
    <property type="match status" value="1"/>
</dbReference>
<keyword evidence="11" id="KW-1185">Reference proteome</keyword>
<dbReference type="InterPro" id="IPR011527">
    <property type="entry name" value="ABC1_TM_dom"/>
</dbReference>
<dbReference type="SUPFAM" id="SSF90123">
    <property type="entry name" value="ABC transporter transmembrane region"/>
    <property type="match status" value="1"/>
</dbReference>
<keyword evidence="3" id="KW-0547">Nucleotide-binding</keyword>
<organism evidence="10 11">
    <name type="scientific">Nocardiopsis changdeensis</name>
    <dbReference type="NCBI Taxonomy" id="2831969"/>
    <lineage>
        <taxon>Bacteria</taxon>
        <taxon>Bacillati</taxon>
        <taxon>Actinomycetota</taxon>
        <taxon>Actinomycetes</taxon>
        <taxon>Streptosporangiales</taxon>
        <taxon>Nocardiopsidaceae</taxon>
        <taxon>Nocardiopsis</taxon>
    </lineage>
</organism>
<dbReference type="CDD" id="cd18550">
    <property type="entry name" value="ABC_6TM_exporter_like"/>
    <property type="match status" value="1"/>
</dbReference>
<dbReference type="Pfam" id="PF00664">
    <property type="entry name" value="ABC_membrane"/>
    <property type="match status" value="1"/>
</dbReference>
<dbReference type="PANTHER" id="PTHR43394:SF1">
    <property type="entry name" value="ATP-BINDING CASSETTE SUB-FAMILY B MEMBER 10, MITOCHONDRIAL"/>
    <property type="match status" value="1"/>
</dbReference>
<dbReference type="InterPro" id="IPR003439">
    <property type="entry name" value="ABC_transporter-like_ATP-bd"/>
</dbReference>
<gene>
    <name evidence="10" type="ORF">KGD84_15705</name>
</gene>
<evidence type="ECO:0000259" key="9">
    <source>
        <dbReference type="PROSITE" id="PS50929"/>
    </source>
</evidence>
<evidence type="ECO:0000256" key="1">
    <source>
        <dbReference type="ARBA" id="ARBA00004651"/>
    </source>
</evidence>
<evidence type="ECO:0000256" key="2">
    <source>
        <dbReference type="ARBA" id="ARBA00022692"/>
    </source>
</evidence>
<reference evidence="10 11" key="1">
    <citation type="submission" date="2021-05" db="EMBL/GenBank/DDBJ databases">
        <title>Direct Submission.</title>
        <authorList>
            <person name="Li K."/>
            <person name="Gao J."/>
        </authorList>
    </citation>
    <scope>NUCLEOTIDE SEQUENCE [LARGE SCALE GENOMIC DNA]</scope>
    <source>
        <strain evidence="10 11">Mg02</strain>
    </source>
</reference>
<sequence>MSMEMAAWNSIYHAMHAREDRRPFSLPVLRRIAGFARPHARVLTWFLALSVAVSVLAVASPLLAGRVVDTIVSGGAPRTVLLLAGLIAAVALLEAALGLIVRRLSAGLGEGLILDLRTTVYDHVQRMPVAFFTRTRTGALVSRLNNDVIGAQRAFSSVLSGVVSNLVTLVLALAVMLTLSWWITLAALVMLPVFVYPARRMGARLARIERERTQHNSAMSTQMTERFSAPGATLVKLFGSPERESAEFARRADRVRDIGVRTAMVQEVFFTALTLVSALALALVYGLGGFSALSGGLDAGTVVAMGMLLTRLYAPLTALAGARVEVMSALVAFSRVFEVLDLEPLVREAPGAADLPPGPASLEFDRVSFAYPAADKVSLASLEEVAVLDPAEGRQVLHEVSFTVEPGTTVALVGSSGAGKSTIAQLAPRLYDPDSGTVRLGGRDVRELSFSSIRGALGMVTQDGHLFHESIRANLTLGRPDAGDEEVWDALRRARLADLVASLPDGLDTVVGERGYRFSGGERQRLTIARLLLSDPQVVILDEATSALDSTSEAAVQAALAEALEGRTALVIAHRLATVRAADTILVVEGGRIVERGDHAGLLARGGRYAELYRTQFATGEPSAAAPS</sequence>
<evidence type="ECO:0000256" key="7">
    <source>
        <dbReference type="SAM" id="Phobius"/>
    </source>
</evidence>
<evidence type="ECO:0000313" key="11">
    <source>
        <dbReference type="Proteomes" id="UP000676079"/>
    </source>
</evidence>
<dbReference type="InterPro" id="IPR017871">
    <property type="entry name" value="ABC_transporter-like_CS"/>
</dbReference>
<evidence type="ECO:0000256" key="5">
    <source>
        <dbReference type="ARBA" id="ARBA00022989"/>
    </source>
</evidence>
<dbReference type="PROSITE" id="PS50893">
    <property type="entry name" value="ABC_TRANSPORTER_2"/>
    <property type="match status" value="1"/>
</dbReference>
<keyword evidence="5 7" id="KW-1133">Transmembrane helix</keyword>
<dbReference type="SUPFAM" id="SSF52540">
    <property type="entry name" value="P-loop containing nucleoside triphosphate hydrolases"/>
    <property type="match status" value="1"/>
</dbReference>
<evidence type="ECO:0000256" key="6">
    <source>
        <dbReference type="ARBA" id="ARBA00023136"/>
    </source>
</evidence>
<feature type="domain" description="ABC transporter" evidence="8">
    <location>
        <begin position="377"/>
        <end position="615"/>
    </location>
</feature>
<dbReference type="Proteomes" id="UP000676079">
    <property type="component" value="Chromosome"/>
</dbReference>